<keyword evidence="9" id="KW-1185">Reference proteome</keyword>
<evidence type="ECO:0000313" key="8">
    <source>
        <dbReference type="EMBL" id="MFD0993501.1"/>
    </source>
</evidence>
<dbReference type="RefSeq" id="WP_386107822.1">
    <property type="nucleotide sequence ID" value="NZ_JBHTJR010000047.1"/>
</dbReference>
<evidence type="ECO:0000256" key="7">
    <source>
        <dbReference type="ARBA" id="ARBA00023136"/>
    </source>
</evidence>
<dbReference type="PANTHER" id="PTHR13572">
    <property type="entry name" value="ENDO-ALPHA-1,2-MANNOSIDASE"/>
    <property type="match status" value="1"/>
</dbReference>
<organism evidence="8 9">
    <name type="scientific">Tenacibaculum geojense</name>
    <dbReference type="NCBI Taxonomy" id="915352"/>
    <lineage>
        <taxon>Bacteria</taxon>
        <taxon>Pseudomonadati</taxon>
        <taxon>Bacteroidota</taxon>
        <taxon>Flavobacteriia</taxon>
        <taxon>Flavobacteriales</taxon>
        <taxon>Flavobacteriaceae</taxon>
        <taxon>Tenacibaculum</taxon>
    </lineage>
</organism>
<name>A0ABW3JVA6_9FLAO</name>
<keyword evidence="7" id="KW-0472">Membrane</keyword>
<evidence type="ECO:0000256" key="1">
    <source>
        <dbReference type="ARBA" id="ARBA00004323"/>
    </source>
</evidence>
<keyword evidence="2" id="KW-0812">Transmembrane</keyword>
<dbReference type="CDD" id="cd11575">
    <property type="entry name" value="GH99_GH71_like_3"/>
    <property type="match status" value="1"/>
</dbReference>
<dbReference type="EMBL" id="JBHTJR010000047">
    <property type="protein sequence ID" value="MFD0993501.1"/>
    <property type="molecule type" value="Genomic_DNA"/>
</dbReference>
<dbReference type="InterPro" id="IPR026071">
    <property type="entry name" value="Glyco_Hydrolase_99"/>
</dbReference>
<dbReference type="Pfam" id="PF16317">
    <property type="entry name" value="Glyco_hydro_99"/>
    <property type="match status" value="1"/>
</dbReference>
<reference evidence="9" key="1">
    <citation type="journal article" date="2019" name="Int. J. Syst. Evol. Microbiol.">
        <title>The Global Catalogue of Microorganisms (GCM) 10K type strain sequencing project: providing services to taxonomists for standard genome sequencing and annotation.</title>
        <authorList>
            <consortium name="The Broad Institute Genomics Platform"/>
            <consortium name="The Broad Institute Genome Sequencing Center for Infectious Disease"/>
            <person name="Wu L."/>
            <person name="Ma J."/>
        </authorList>
    </citation>
    <scope>NUCLEOTIDE SEQUENCE [LARGE SCALE GENOMIC DNA]</scope>
    <source>
        <strain evidence="9">CCUG 60527</strain>
    </source>
</reference>
<proteinExistence type="predicted"/>
<evidence type="ECO:0000256" key="3">
    <source>
        <dbReference type="ARBA" id="ARBA00022801"/>
    </source>
</evidence>
<dbReference type="PROSITE" id="PS51257">
    <property type="entry name" value="PROKAR_LIPOPROTEIN"/>
    <property type="match status" value="1"/>
</dbReference>
<comment type="subcellular location">
    <subcellularLocation>
        <location evidence="1">Golgi apparatus membrane</location>
        <topology evidence="1">Single-pass type II membrane protein</topology>
    </subcellularLocation>
</comment>
<dbReference type="PANTHER" id="PTHR13572:SF4">
    <property type="entry name" value="RE57134P"/>
    <property type="match status" value="1"/>
</dbReference>
<dbReference type="Proteomes" id="UP001597062">
    <property type="component" value="Unassembled WGS sequence"/>
</dbReference>
<keyword evidence="4" id="KW-0735">Signal-anchor</keyword>
<comment type="caution">
    <text evidence="8">The sequence shown here is derived from an EMBL/GenBank/DDBJ whole genome shotgun (WGS) entry which is preliminary data.</text>
</comment>
<protein>
    <submittedName>
        <fullName evidence="8">Glycoside hydrolase family 71/99-like protein</fullName>
    </submittedName>
</protein>
<keyword evidence="6" id="KW-0333">Golgi apparatus</keyword>
<evidence type="ECO:0000256" key="2">
    <source>
        <dbReference type="ARBA" id="ARBA00022692"/>
    </source>
</evidence>
<accession>A0ABW3JVA6</accession>
<dbReference type="Gene3D" id="3.20.20.80">
    <property type="entry name" value="Glycosidases"/>
    <property type="match status" value="1"/>
</dbReference>
<evidence type="ECO:0000256" key="6">
    <source>
        <dbReference type="ARBA" id="ARBA00023034"/>
    </source>
</evidence>
<keyword evidence="3" id="KW-0378">Hydrolase</keyword>
<evidence type="ECO:0000256" key="4">
    <source>
        <dbReference type="ARBA" id="ARBA00022968"/>
    </source>
</evidence>
<evidence type="ECO:0000256" key="5">
    <source>
        <dbReference type="ARBA" id="ARBA00022989"/>
    </source>
</evidence>
<gene>
    <name evidence="8" type="ORF">ACFQ1U_09830</name>
</gene>
<sequence length="439" mass="51810">MKNNYLTYIALAFLFISCSEERVFDSAIDQEINMEELELFYQDILNEPSQKESFQNVKRNPKKLYVHYMPWFHSKEVDGYWGQHWTMTNKNPDNIDVSGKREIASHYYPKIGPYSSNDTDLQKYHLLLMKLSGIDGVIFDWYGSRDIHDYKSIKDNTESFIEEIEEVGLEFAIMYEDRVAEYASDENNEVQQRVVSGIDAVTLDMQYIQSTYFTSDNYIRLNGREMLFTFGPHFITNPSDWESVFTNSDMKPDVYTLWKASDRVGKCAGGEFSWIDKGHTETLRGYYDYVRENNITAVGGAYGGFNHYYTEGGWSDSTYNNWTIPHNHTDTFKETLRMMDNEPVAFIQLLTWNDFGEGTMLEPTEEFGFDYLKEIQTYSGSVFKEHHLELPYRLYQLKKKYGNNKRLNRILDGLYKFIFTLELKKARRLLKKIRKYYPL</sequence>
<evidence type="ECO:0000313" key="9">
    <source>
        <dbReference type="Proteomes" id="UP001597062"/>
    </source>
</evidence>
<keyword evidence="5" id="KW-1133">Transmembrane helix</keyword>